<dbReference type="Gene3D" id="2.40.70.10">
    <property type="entry name" value="Acid Proteases"/>
    <property type="match status" value="1"/>
</dbReference>
<gene>
    <name evidence="8" type="ORF">INT46_006074</name>
</gene>
<comment type="caution">
    <text evidence="8">The sequence shown here is derived from an EMBL/GenBank/DDBJ whole genome shotgun (WGS) entry which is preliminary data.</text>
</comment>
<dbReference type="OrthoDB" id="2232363at2759"/>
<feature type="region of interest" description="Disordered" evidence="6">
    <location>
        <begin position="1"/>
        <end position="65"/>
    </location>
</feature>
<accession>A0A8H7R5C6</accession>
<dbReference type="Pfam" id="PF17921">
    <property type="entry name" value="Integrase_H2C2"/>
    <property type="match status" value="1"/>
</dbReference>
<dbReference type="CDD" id="cd00303">
    <property type="entry name" value="retropepsin_like"/>
    <property type="match status" value="1"/>
</dbReference>
<evidence type="ECO:0000256" key="2">
    <source>
        <dbReference type="ARBA" id="ARBA00022695"/>
    </source>
</evidence>
<dbReference type="InterPro" id="IPR012337">
    <property type="entry name" value="RNaseH-like_sf"/>
</dbReference>
<feature type="non-terminal residue" evidence="8">
    <location>
        <position position="1739"/>
    </location>
</feature>
<protein>
    <recommendedName>
        <fullName evidence="7">Integrase catalytic domain-containing protein</fullName>
    </recommendedName>
</protein>
<dbReference type="GO" id="GO:0016779">
    <property type="term" value="F:nucleotidyltransferase activity"/>
    <property type="evidence" value="ECO:0007669"/>
    <property type="project" value="UniProtKB-KW"/>
</dbReference>
<dbReference type="GO" id="GO:0015074">
    <property type="term" value="P:DNA integration"/>
    <property type="evidence" value="ECO:0007669"/>
    <property type="project" value="InterPro"/>
</dbReference>
<keyword evidence="4" id="KW-0378">Hydrolase</keyword>
<dbReference type="InterPro" id="IPR050951">
    <property type="entry name" value="Retrovirus_Pol_polyprotein"/>
</dbReference>
<dbReference type="InterPro" id="IPR005162">
    <property type="entry name" value="Retrotrans_gag_dom"/>
</dbReference>
<reference evidence="8" key="1">
    <citation type="submission" date="2020-12" db="EMBL/GenBank/DDBJ databases">
        <title>Metabolic potential, ecology and presence of endohyphal bacteria is reflected in genomic diversity of Mucoromycotina.</title>
        <authorList>
            <person name="Muszewska A."/>
            <person name="Okrasinska A."/>
            <person name="Steczkiewicz K."/>
            <person name="Drgas O."/>
            <person name="Orlowska M."/>
            <person name="Perlinska-Lenart U."/>
            <person name="Aleksandrzak-Piekarczyk T."/>
            <person name="Szatraj K."/>
            <person name="Zielenkiewicz U."/>
            <person name="Pilsyk S."/>
            <person name="Malc E."/>
            <person name="Mieczkowski P."/>
            <person name="Kruszewska J.S."/>
            <person name="Biernat P."/>
            <person name="Pawlowska J."/>
        </authorList>
    </citation>
    <scope>NUCLEOTIDE SEQUENCE</scope>
    <source>
        <strain evidence="8">CBS 226.32</strain>
    </source>
</reference>
<evidence type="ECO:0000259" key="7">
    <source>
        <dbReference type="PROSITE" id="PS50994"/>
    </source>
</evidence>
<keyword evidence="2" id="KW-0548">Nucleotidyltransferase</keyword>
<dbReference type="Gene3D" id="1.10.340.70">
    <property type="match status" value="1"/>
</dbReference>
<dbReference type="InterPro" id="IPR036397">
    <property type="entry name" value="RNaseH_sf"/>
</dbReference>
<dbReference type="PANTHER" id="PTHR37984:SF5">
    <property type="entry name" value="PROTEIN NYNRIN-LIKE"/>
    <property type="match status" value="1"/>
</dbReference>
<dbReference type="InterPro" id="IPR041588">
    <property type="entry name" value="Integrase_H2C2"/>
</dbReference>
<keyword evidence="4" id="KW-0255">Endonuclease</keyword>
<dbReference type="CDD" id="cd01647">
    <property type="entry name" value="RT_LTR"/>
    <property type="match status" value="1"/>
</dbReference>
<dbReference type="InterPro" id="IPR000477">
    <property type="entry name" value="RT_dom"/>
</dbReference>
<keyword evidence="5" id="KW-0511">Multifunctional enzyme</keyword>
<dbReference type="InterPro" id="IPR021109">
    <property type="entry name" value="Peptidase_aspartic_dom_sf"/>
</dbReference>
<dbReference type="Pfam" id="PF00078">
    <property type="entry name" value="RVT_1"/>
    <property type="match status" value="1"/>
</dbReference>
<dbReference type="Pfam" id="PF03732">
    <property type="entry name" value="Retrotrans_gag"/>
    <property type="match status" value="1"/>
</dbReference>
<dbReference type="Pfam" id="PF00665">
    <property type="entry name" value="rve"/>
    <property type="match status" value="1"/>
</dbReference>
<dbReference type="SUPFAM" id="SSF50630">
    <property type="entry name" value="Acid proteases"/>
    <property type="match status" value="1"/>
</dbReference>
<dbReference type="Gene3D" id="3.10.10.10">
    <property type="entry name" value="HIV Type 1 Reverse Transcriptase, subunit A, domain 1"/>
    <property type="match status" value="1"/>
</dbReference>
<evidence type="ECO:0000256" key="4">
    <source>
        <dbReference type="ARBA" id="ARBA00022759"/>
    </source>
</evidence>
<sequence>MSTSSSSASGTGATNDYPGTSPMLSGCENAIPSLSGQQDATACEQGTGQAPGSSDMEVDETFSSTGSIFDDSHHQLLELKKNLNQLLINATIASAKVASLKGEARHAASQELDDISKSIKTIIALRDCVMSATNLPVEPRLPSKLNSHAEKVVCPNNLPHFQWEGSVFDHKNTVFVDVDACLLKFEDVMFAYNLDFDSEFRRLVPPMLSPTQRTWYQSFTESTKSHITWANFKEAFKARYGLSVLDDRRRCATDLMSISLHLHESIDSFIDRFNDLRRRSYDQVPQSFLLVTQFMKALPIALRDKVNIIRQSKGINDDAVNVDIIIRVTRDLVSSMSPNEIDTAMNVTKTFTETKLSKWADKHGDKGIPKQGVNASRINKSNISKPGNAKYCQFHKGKQHNHDTSECKVVQELVASGKWNADSGRSSSKLDTRSMESNGPKYIMSLKEARATNSCAICGAANYSKGHECTSAVRTGPPPSSTLRRFQMMHIAEARDSKSSSSTTDTGDTATVPKYCKFHKVKTHSTDDCLVLSKMIAERTPSFSNKKSAVPVACTKPSSSVAITDNAVGLDDPITNNDSAIEDYAATKRISSSVAKATSTAISAPNKTVVSPINNRSTVGIDDAMDVDEIVAIEAQKCKINEYSNLPVNKSNSLLIPLIVESYKVYGVLDTGCTFSICSPQFAKSLGVPINFAVNGHVQLGHSSTIQPRVGTCSLNVFYNKRNFTHQFEIFDFYSESNDCPMLLGLDIMSNLNIGITGLTSSWFEYTGPELPSPIDPDVEPNNDPYGTPSERAQAYKPIEALLKENAAIDLATTYCNLPGAIVNLETIPGKVAYRAPYPVPMVYKDAVLAQLDQWEKDGVIEPSPSHNGWNHPLLVVAKKNAEGAYSFDKPRIVADVRLLNQILVSTDKYQMPRIDEIHHKFSAATITSSVDIKSFFTSFLVAPEHRFKLSITCPFTNKQWSFRKICFGIFFMSNLATRLLSNLFSDMRDNVCLYVDDIGCLSFDGSLENHARLVAEVIRRLTQANLQVNPEKVVFAQRSIHVLGWSIIHNRLVPDARKLTNFHLWPIPKTGKQVMKYLGFCNYFRNAVPGYSELAAPLDELRNYKSLEGVWTENHTKSFKSLQTALASSAALSPIDFRYKIHVATDASATAIGGIIYYIKDNTVHYVTMASRKLSKSEMAYSTTKRELLAIVYMFTKYHKWLFGIPFVLHTDHRSLIWLQTQSSPNSMLLTWYEVIFFHYQYEIVHIPGSRNVLPDALSRLFSSDEVDDHNVSRGNRYNNQSIMVKEKRQQKIAHKIAGLNTAKRGKQKRTELSPHQGLKSSFKQKFKKNNFKYSSFPTKHDPHYFSSLQNDVDIFDAKTYADIEPSCSSSINDQTMLESNNNNAVSVDNVHISRAMKYADYMTPPKAERLEIILRVHLLGHVGINAIEKVLHHDYKVHWTHMRDDITKVLKDCHACQSHGIFRVGYHPPRSALPDNVFDHIAMDLGDFATTSTSGNNYLLVIVDYFSRFLILRAIPDKSPITVAKALLSVCCLFGFPQRITTDNSQEFVGTFIREFVELSGMDRLTSLPYTPNGNGLCESHVGKAKRAIIKSLTHEAAYPEAWDEYLDVVQYAMNIQYARIHKSQPFSVMFNRAPNMFKDYSNEAAVSSVDSGKPDVEVIDKRLQYIKKVVIPAIHKRMKETQLLDHERFEKKHKIVHSKYPINSKVMILNVTRGSKLEPRWLGPYFIKNYTKHGSY</sequence>
<dbReference type="CDD" id="cd09274">
    <property type="entry name" value="RNase_HI_RT_Ty3"/>
    <property type="match status" value="1"/>
</dbReference>
<feature type="compositionally biased region" description="Polar residues" evidence="6">
    <location>
        <begin position="32"/>
        <end position="52"/>
    </location>
</feature>
<name>A0A8H7R5C6_9FUNG</name>
<evidence type="ECO:0000256" key="6">
    <source>
        <dbReference type="SAM" id="MobiDB-lite"/>
    </source>
</evidence>
<dbReference type="Proteomes" id="UP000650833">
    <property type="component" value="Unassembled WGS sequence"/>
</dbReference>
<dbReference type="Gene3D" id="3.30.70.270">
    <property type="match status" value="2"/>
</dbReference>
<dbReference type="InterPro" id="IPR043502">
    <property type="entry name" value="DNA/RNA_pol_sf"/>
</dbReference>
<dbReference type="GO" id="GO:0003676">
    <property type="term" value="F:nucleic acid binding"/>
    <property type="evidence" value="ECO:0007669"/>
    <property type="project" value="InterPro"/>
</dbReference>
<dbReference type="SUPFAM" id="SSF56672">
    <property type="entry name" value="DNA/RNA polymerases"/>
    <property type="match status" value="1"/>
</dbReference>
<dbReference type="InterPro" id="IPR043128">
    <property type="entry name" value="Rev_trsase/Diguanyl_cyclase"/>
</dbReference>
<evidence type="ECO:0000313" key="8">
    <source>
        <dbReference type="EMBL" id="KAG2204190.1"/>
    </source>
</evidence>
<dbReference type="GO" id="GO:0004519">
    <property type="term" value="F:endonuclease activity"/>
    <property type="evidence" value="ECO:0007669"/>
    <property type="project" value="UniProtKB-KW"/>
</dbReference>
<feature type="domain" description="Integrase catalytic" evidence="7">
    <location>
        <begin position="1472"/>
        <end position="1636"/>
    </location>
</feature>
<evidence type="ECO:0000256" key="3">
    <source>
        <dbReference type="ARBA" id="ARBA00022722"/>
    </source>
</evidence>
<dbReference type="SUPFAM" id="SSF53098">
    <property type="entry name" value="Ribonuclease H-like"/>
    <property type="match status" value="1"/>
</dbReference>
<dbReference type="PANTHER" id="PTHR37984">
    <property type="entry name" value="PROTEIN CBG26694"/>
    <property type="match status" value="1"/>
</dbReference>
<keyword evidence="3" id="KW-0540">Nuclease</keyword>
<keyword evidence="9" id="KW-1185">Reference proteome</keyword>
<organism evidence="8 9">
    <name type="scientific">Mucor plumbeus</name>
    <dbReference type="NCBI Taxonomy" id="97098"/>
    <lineage>
        <taxon>Eukaryota</taxon>
        <taxon>Fungi</taxon>
        <taxon>Fungi incertae sedis</taxon>
        <taxon>Mucoromycota</taxon>
        <taxon>Mucoromycotina</taxon>
        <taxon>Mucoromycetes</taxon>
        <taxon>Mucorales</taxon>
        <taxon>Mucorineae</taxon>
        <taxon>Mucoraceae</taxon>
        <taxon>Mucor</taxon>
    </lineage>
</organism>
<dbReference type="InterPro" id="IPR001584">
    <property type="entry name" value="Integrase_cat-core"/>
</dbReference>
<dbReference type="EMBL" id="JAEPRC010000206">
    <property type="protein sequence ID" value="KAG2204190.1"/>
    <property type="molecule type" value="Genomic_DNA"/>
</dbReference>
<proteinExistence type="predicted"/>
<dbReference type="Pfam" id="PF17919">
    <property type="entry name" value="RT_RNaseH_2"/>
    <property type="match status" value="1"/>
</dbReference>
<feature type="compositionally biased region" description="Low complexity" evidence="6">
    <location>
        <begin position="1"/>
        <end position="14"/>
    </location>
</feature>
<evidence type="ECO:0000256" key="1">
    <source>
        <dbReference type="ARBA" id="ARBA00022679"/>
    </source>
</evidence>
<evidence type="ECO:0000256" key="5">
    <source>
        <dbReference type="ARBA" id="ARBA00023268"/>
    </source>
</evidence>
<dbReference type="GO" id="GO:0005634">
    <property type="term" value="C:nucleus"/>
    <property type="evidence" value="ECO:0007669"/>
    <property type="project" value="UniProtKB-ARBA"/>
</dbReference>
<dbReference type="PROSITE" id="PS50994">
    <property type="entry name" value="INTEGRASE"/>
    <property type="match status" value="1"/>
</dbReference>
<dbReference type="Gene3D" id="3.30.420.10">
    <property type="entry name" value="Ribonuclease H-like superfamily/Ribonuclease H"/>
    <property type="match status" value="1"/>
</dbReference>
<keyword evidence="1" id="KW-0808">Transferase</keyword>
<dbReference type="InterPro" id="IPR041577">
    <property type="entry name" value="RT_RNaseH_2"/>
</dbReference>
<evidence type="ECO:0000313" key="9">
    <source>
        <dbReference type="Proteomes" id="UP000650833"/>
    </source>
</evidence>